<feature type="chain" id="PRO_5008011698" description="Twin-arginine translocation signal domain-containing protein" evidence="1">
    <location>
        <begin position="31"/>
        <end position="185"/>
    </location>
</feature>
<organism evidence="2 3">
    <name type="scientific">Faecalibacterium prausnitzii</name>
    <dbReference type="NCBI Taxonomy" id="853"/>
    <lineage>
        <taxon>Bacteria</taxon>
        <taxon>Bacillati</taxon>
        <taxon>Bacillota</taxon>
        <taxon>Clostridia</taxon>
        <taxon>Eubacteriales</taxon>
        <taxon>Oscillospiraceae</taxon>
        <taxon>Faecalibacterium</taxon>
    </lineage>
</organism>
<evidence type="ECO:0008006" key="4">
    <source>
        <dbReference type="Google" id="ProtNLM"/>
    </source>
</evidence>
<sequence length="185" mass="20438">MKEMNRREFLTLTGAAVVALSLAGCGGAPSAPTPPDDIRVQQALDALNKFRRDKGLTELVYEKELEELTDLLISPFVKEGKPVVDRTKFSSYVDVKENEIKQALFNKGYPIYETYFTAGLGPEGTGKLETLKYPTNEAQKQNWLTYMSGGVDTAVNNPRCFAMSVRSIGGEDYYIALVVGEKSSH</sequence>
<dbReference type="RefSeq" id="WP_055185709.1">
    <property type="nucleotide sequence ID" value="NZ_CYXN01000006.1"/>
</dbReference>
<reference evidence="2 3" key="1">
    <citation type="submission" date="2015-09" db="EMBL/GenBank/DDBJ databases">
        <authorList>
            <consortium name="Pathogen Informatics"/>
        </authorList>
    </citation>
    <scope>NUCLEOTIDE SEQUENCE [LARGE SCALE GENOMIC DNA]</scope>
    <source>
        <strain evidence="2 3">2789STDY5834970</strain>
    </source>
</reference>
<keyword evidence="1" id="KW-0732">Signal</keyword>
<dbReference type="AlphaFoldDB" id="A0A173SPE2"/>
<dbReference type="InterPro" id="IPR019546">
    <property type="entry name" value="TAT_signal_bac_arc"/>
</dbReference>
<name>A0A173SPE2_9FIRM</name>
<feature type="signal peptide" evidence="1">
    <location>
        <begin position="1"/>
        <end position="30"/>
    </location>
</feature>
<evidence type="ECO:0000256" key="1">
    <source>
        <dbReference type="SAM" id="SignalP"/>
    </source>
</evidence>
<gene>
    <name evidence="2" type="ORF">ERS852582_01129</name>
</gene>
<proteinExistence type="predicted"/>
<evidence type="ECO:0000313" key="2">
    <source>
        <dbReference type="EMBL" id="CUM91846.1"/>
    </source>
</evidence>
<dbReference type="InterPro" id="IPR006311">
    <property type="entry name" value="TAT_signal"/>
</dbReference>
<protein>
    <recommendedName>
        <fullName evidence="4">Twin-arginine translocation signal domain-containing protein</fullName>
    </recommendedName>
</protein>
<dbReference type="PROSITE" id="PS51318">
    <property type="entry name" value="TAT"/>
    <property type="match status" value="1"/>
</dbReference>
<dbReference type="Proteomes" id="UP000095649">
    <property type="component" value="Unassembled WGS sequence"/>
</dbReference>
<accession>A0A173SPE2</accession>
<dbReference type="NCBIfam" id="TIGR01409">
    <property type="entry name" value="TAT_signal_seq"/>
    <property type="match status" value="1"/>
</dbReference>
<dbReference type="EMBL" id="CYXN01000006">
    <property type="protein sequence ID" value="CUM91846.1"/>
    <property type="molecule type" value="Genomic_DNA"/>
</dbReference>
<dbReference type="OrthoDB" id="9815946at2"/>
<evidence type="ECO:0000313" key="3">
    <source>
        <dbReference type="Proteomes" id="UP000095649"/>
    </source>
</evidence>
<dbReference type="PROSITE" id="PS51257">
    <property type="entry name" value="PROKAR_LIPOPROTEIN"/>
    <property type="match status" value="1"/>
</dbReference>